<feature type="domain" description="ABC transporter" evidence="3">
    <location>
        <begin position="584"/>
        <end position="797"/>
    </location>
</feature>
<proteinExistence type="predicted"/>
<evidence type="ECO:0000313" key="6">
    <source>
        <dbReference type="WBParaSite" id="EVEC_0000675301-mRNA-1"/>
    </source>
</evidence>
<name>A0A158QAT5_ENTVE</name>
<gene>
    <name evidence="4" type="ORF">EVEC_LOCUS6301</name>
</gene>
<dbReference type="GO" id="GO:0005319">
    <property type="term" value="F:lipid transporter activity"/>
    <property type="evidence" value="ECO:0007669"/>
    <property type="project" value="TreeGrafter"/>
</dbReference>
<reference evidence="4 5" key="2">
    <citation type="submission" date="2018-10" db="EMBL/GenBank/DDBJ databases">
        <authorList>
            <consortium name="Pathogen Informatics"/>
        </authorList>
    </citation>
    <scope>NUCLEOTIDE SEQUENCE [LARGE SCALE GENOMIC DNA]</scope>
</reference>
<feature type="domain" description="ABC transporter" evidence="3">
    <location>
        <begin position="61"/>
        <end position="271"/>
    </location>
</feature>
<dbReference type="WBParaSite" id="EVEC_0000675301-mRNA-1">
    <property type="protein sequence ID" value="EVEC_0000675301-mRNA-1"/>
    <property type="gene ID" value="EVEC_0000675301"/>
</dbReference>
<dbReference type="InterPro" id="IPR003439">
    <property type="entry name" value="ABC_transporter-like_ATP-bd"/>
</dbReference>
<sequence length="797" mass="89530">MLLIRSYLDGDICVKRILEKLSKLCRLCHENSDTNGVEAGYKGGNENTRLYDEAVSPTDSVEAESLIKKYRSFYAINLNYFRACSGEITVFVGSEGAGKTTFCSMLSGNLRPSSGKIKIFGQEMNSSTVAECQKKILFCSQFCPYFRSMTVQEQIRFFLRLERTNGSMKTRLLSYGLKKKLYLAMVYLSNRKLVLLDELTEGVDQFDKVTIYQFLKELKQNRVVVLTTKSADEANAVGDRIVMLVGGRIHCSGTVQFLKDRYEKKFLMEVVLKPSVDGIYLETAMTKIIKDFIPNVEVETVSLDFVRYVLPAFDRPKGTKLLAGDEVNGKNIHALEEMVQQLQTNTICKITTLSQDIGFDDQKSSTTVAPSVVPFSTDDFTGLENRSNASLSEETSKYNDEKDGIKESLLCTVKTFRSNAGFLKCIGKTSQVNILTAEMQVEMEHVSMYSINTINNLRLANSSKASILGSLHVYGKGPLKGRASSPEDYLTDYNLNSVIFKIYNSAFAFIFTGFFMQVVQERACDFELQHATTLDLQYFFGIGHPSFALAVYMGYGTNMSHIESDDILDERNRVYLTSQYILAIRIEDMKKYSGFSLVIKNLSFGVNKQECFGLLGGKDAGKSILCDVLTGHTSYDAGLVTINGFEVGQRQAIGYCPQTNGLLGYLTIEETVRFMTELRGYENSEERASLVLDIIDLKELANKEVGTLKKCQRQLLKIALAVITQTRVILLDEPTALLDSVTRPKIWEILKLFKKHNYALLVMSRDMEECKEVCDRVGLLLDGEMTAIGKPQHLIDR</sequence>
<dbReference type="InterPro" id="IPR027417">
    <property type="entry name" value="P-loop_NTPase"/>
</dbReference>
<evidence type="ECO:0000313" key="5">
    <source>
        <dbReference type="Proteomes" id="UP000274131"/>
    </source>
</evidence>
<keyword evidence="1" id="KW-0547">Nucleotide-binding</keyword>
<dbReference type="GO" id="GO:0140359">
    <property type="term" value="F:ABC-type transporter activity"/>
    <property type="evidence" value="ECO:0007669"/>
    <property type="project" value="InterPro"/>
</dbReference>
<dbReference type="PANTHER" id="PTHR19229">
    <property type="entry name" value="ATP-BINDING CASSETTE TRANSPORTER SUBFAMILY A ABCA"/>
    <property type="match status" value="1"/>
</dbReference>
<dbReference type="OrthoDB" id="10255969at2759"/>
<dbReference type="AlphaFoldDB" id="A0A158QAT5"/>
<evidence type="ECO:0000259" key="3">
    <source>
        <dbReference type="PROSITE" id="PS50893"/>
    </source>
</evidence>
<dbReference type="InterPro" id="IPR026082">
    <property type="entry name" value="ABCA"/>
</dbReference>
<dbReference type="GO" id="GO:0005524">
    <property type="term" value="F:ATP binding"/>
    <property type="evidence" value="ECO:0007669"/>
    <property type="project" value="UniProtKB-KW"/>
</dbReference>
<accession>A0A158QAT5</accession>
<dbReference type="InterPro" id="IPR003593">
    <property type="entry name" value="AAA+_ATPase"/>
</dbReference>
<evidence type="ECO:0000256" key="2">
    <source>
        <dbReference type="ARBA" id="ARBA00022840"/>
    </source>
</evidence>
<dbReference type="EMBL" id="UXUI01008460">
    <property type="protein sequence ID" value="VDD91550.1"/>
    <property type="molecule type" value="Genomic_DNA"/>
</dbReference>
<organism evidence="6">
    <name type="scientific">Enterobius vermicularis</name>
    <name type="common">Human pinworm</name>
    <dbReference type="NCBI Taxonomy" id="51028"/>
    <lineage>
        <taxon>Eukaryota</taxon>
        <taxon>Metazoa</taxon>
        <taxon>Ecdysozoa</taxon>
        <taxon>Nematoda</taxon>
        <taxon>Chromadorea</taxon>
        <taxon>Rhabditida</taxon>
        <taxon>Spirurina</taxon>
        <taxon>Oxyuridomorpha</taxon>
        <taxon>Oxyuroidea</taxon>
        <taxon>Oxyuridae</taxon>
        <taxon>Enterobius</taxon>
    </lineage>
</organism>
<evidence type="ECO:0000256" key="1">
    <source>
        <dbReference type="ARBA" id="ARBA00022741"/>
    </source>
</evidence>
<keyword evidence="2" id="KW-0067">ATP-binding</keyword>
<dbReference type="Gene3D" id="3.40.50.300">
    <property type="entry name" value="P-loop containing nucleotide triphosphate hydrolases"/>
    <property type="match status" value="2"/>
</dbReference>
<dbReference type="SUPFAM" id="SSF52540">
    <property type="entry name" value="P-loop containing nucleoside triphosphate hydrolases"/>
    <property type="match status" value="2"/>
</dbReference>
<keyword evidence="5" id="KW-1185">Reference proteome</keyword>
<dbReference type="PANTHER" id="PTHR19229:SF250">
    <property type="entry name" value="ABC TRANSPORTER DOMAIN-CONTAINING PROTEIN-RELATED"/>
    <property type="match status" value="1"/>
</dbReference>
<dbReference type="PROSITE" id="PS50893">
    <property type="entry name" value="ABC_TRANSPORTER_2"/>
    <property type="match status" value="2"/>
</dbReference>
<dbReference type="STRING" id="51028.A0A158QAT5"/>
<protein>
    <submittedName>
        <fullName evidence="6">ABC transporter</fullName>
    </submittedName>
</protein>
<dbReference type="Proteomes" id="UP000274131">
    <property type="component" value="Unassembled WGS sequence"/>
</dbReference>
<dbReference type="GO" id="GO:0016887">
    <property type="term" value="F:ATP hydrolysis activity"/>
    <property type="evidence" value="ECO:0007669"/>
    <property type="project" value="InterPro"/>
</dbReference>
<dbReference type="SMART" id="SM00382">
    <property type="entry name" value="AAA"/>
    <property type="match status" value="2"/>
</dbReference>
<dbReference type="Pfam" id="PF00005">
    <property type="entry name" value="ABC_tran"/>
    <property type="match status" value="2"/>
</dbReference>
<dbReference type="GO" id="GO:0016020">
    <property type="term" value="C:membrane"/>
    <property type="evidence" value="ECO:0007669"/>
    <property type="project" value="InterPro"/>
</dbReference>
<evidence type="ECO:0000313" key="4">
    <source>
        <dbReference type="EMBL" id="VDD91550.1"/>
    </source>
</evidence>
<reference evidence="6" key="1">
    <citation type="submission" date="2016-04" db="UniProtKB">
        <authorList>
            <consortium name="WormBaseParasite"/>
        </authorList>
    </citation>
    <scope>IDENTIFICATION</scope>
</reference>